<dbReference type="HOGENOM" id="CLU_039512_1_1_9"/>
<gene>
    <name evidence="1" type="ordered locus">Ccel_3420</name>
</gene>
<reference evidence="1 2" key="1">
    <citation type="submission" date="2009-01" db="EMBL/GenBank/DDBJ databases">
        <title>Complete sequence of Clostridium cellulolyticum H10.</title>
        <authorList>
            <consortium name="US DOE Joint Genome Institute"/>
            <person name="Lucas S."/>
            <person name="Copeland A."/>
            <person name="Lapidus A."/>
            <person name="Glavina del Rio T."/>
            <person name="Dalin E."/>
            <person name="Tice H."/>
            <person name="Bruce D."/>
            <person name="Goodwin L."/>
            <person name="Pitluck S."/>
            <person name="Chertkov O."/>
            <person name="Saunders E."/>
            <person name="Brettin T."/>
            <person name="Detter J.C."/>
            <person name="Han C."/>
            <person name="Larimer F."/>
            <person name="Land M."/>
            <person name="Hauser L."/>
            <person name="Kyrpides N."/>
            <person name="Ivanova N."/>
            <person name="Zhou J."/>
            <person name="Richardson P."/>
        </authorList>
    </citation>
    <scope>NUCLEOTIDE SEQUENCE [LARGE SCALE GENOMIC DNA]</scope>
    <source>
        <strain evidence="2">ATCC 35319 / DSM 5812 / JCM 6584 / H10</strain>
    </source>
</reference>
<dbReference type="RefSeq" id="WP_015926760.1">
    <property type="nucleotide sequence ID" value="NC_011898.1"/>
</dbReference>
<dbReference type="eggNOG" id="COG2607">
    <property type="taxonomic scope" value="Bacteria"/>
</dbReference>
<evidence type="ECO:0000313" key="1">
    <source>
        <dbReference type="EMBL" id="ACL77708.1"/>
    </source>
</evidence>
<accession>B8I1S3</accession>
<dbReference type="InterPro" id="IPR027417">
    <property type="entry name" value="P-loop_NTPase"/>
</dbReference>
<dbReference type="Pfam" id="PF05673">
    <property type="entry name" value="DUF815"/>
    <property type="match status" value="1"/>
</dbReference>
<dbReference type="KEGG" id="cce:Ccel_3420"/>
<dbReference type="EMBL" id="CP001348">
    <property type="protein sequence ID" value="ACL77708.1"/>
    <property type="molecule type" value="Genomic_DNA"/>
</dbReference>
<sequence>MYINTNELILYKHFHRSDIFEDISWVINNYQSKAFSKENVKTRLYEGLHKLIEFSVDHCFDGNLFHSYLTYVLITNENAFARACEISGKPSGTINDLALSDFRIFRKLYDFDLSLIDVVLQVQCFSIVTSYMPSDICKNRNKGIPYFKELVNNLSTSENEESFYAILTEFYRKFGVGLLGLNKAFSVIHYENDIKLKPITNIESVLLNDLVGYEAQKKELVMNTEAFVQGRKANNVLLYGDSGTGKSSSVKAILNEYYKHGLRMIEVYKYQMKDLPLIIGHIKYRKYKFIIYMDDLSFEDHETDYKYLKAVIEGGLEAKPENVLIYATSNRRHIIREKWSDKNDRDDDLHTNDTVQEKLSLSARFGLPILYIAPSRKEFLHIVKVLADKYRINIPEEELYLEANRWELRNGGLSGRTAQHFITYLLGKK</sequence>
<dbReference type="PANTHER" id="PTHR42935">
    <property type="entry name" value="SLR0930 PROTEIN"/>
    <property type="match status" value="1"/>
</dbReference>
<dbReference type="PANTHER" id="PTHR42935:SF1">
    <property type="entry name" value="SLR0930 PROTEIN"/>
    <property type="match status" value="1"/>
</dbReference>
<dbReference type="STRING" id="394503.Ccel_3420"/>
<protein>
    <submittedName>
        <fullName evidence="1">Uncharacterized protein</fullName>
    </submittedName>
</protein>
<proteinExistence type="predicted"/>
<keyword evidence="2" id="KW-1185">Reference proteome</keyword>
<name>B8I1S3_RUMCH</name>
<dbReference type="Gene3D" id="3.40.50.300">
    <property type="entry name" value="P-loop containing nucleotide triphosphate hydrolases"/>
    <property type="match status" value="1"/>
</dbReference>
<dbReference type="AlphaFoldDB" id="B8I1S3"/>
<dbReference type="SUPFAM" id="SSF52540">
    <property type="entry name" value="P-loop containing nucleoside triphosphate hydrolases"/>
    <property type="match status" value="1"/>
</dbReference>
<dbReference type="Proteomes" id="UP000001349">
    <property type="component" value="Chromosome"/>
</dbReference>
<evidence type="ECO:0000313" key="2">
    <source>
        <dbReference type="Proteomes" id="UP000001349"/>
    </source>
</evidence>
<dbReference type="CDD" id="cd00009">
    <property type="entry name" value="AAA"/>
    <property type="match status" value="1"/>
</dbReference>
<dbReference type="OrthoDB" id="9812140at2"/>
<organism evidence="1 2">
    <name type="scientific">Ruminiclostridium cellulolyticum (strain ATCC 35319 / DSM 5812 / JCM 6584 / H10)</name>
    <name type="common">Clostridium cellulolyticum</name>
    <dbReference type="NCBI Taxonomy" id="394503"/>
    <lineage>
        <taxon>Bacteria</taxon>
        <taxon>Bacillati</taxon>
        <taxon>Bacillota</taxon>
        <taxon>Clostridia</taxon>
        <taxon>Eubacteriales</taxon>
        <taxon>Oscillospiraceae</taxon>
        <taxon>Ruminiclostridium</taxon>
    </lineage>
</organism>
<dbReference type="InterPro" id="IPR008533">
    <property type="entry name" value="DUF815"/>
</dbReference>